<dbReference type="OrthoDB" id="650514at2"/>
<keyword evidence="5" id="KW-1185">Reference proteome</keyword>
<dbReference type="AlphaFoldDB" id="A0A6N4SMV4"/>
<dbReference type="Proteomes" id="UP000001822">
    <property type="component" value="Chromosome"/>
</dbReference>
<dbReference type="InterPro" id="IPR038352">
    <property type="entry name" value="Imelysin_sf"/>
</dbReference>
<dbReference type="InterPro" id="IPR018976">
    <property type="entry name" value="Imelysin-like"/>
</dbReference>
<dbReference type="CDD" id="cd14659">
    <property type="entry name" value="Imelysin-like_IPPA"/>
    <property type="match status" value="1"/>
</dbReference>
<dbReference type="EMBL" id="CP000383">
    <property type="protein sequence ID" value="ABG57601.1"/>
    <property type="molecule type" value="Genomic_DNA"/>
</dbReference>
<dbReference type="KEGG" id="chu:CHU_0310"/>
<dbReference type="InterPro" id="IPR034984">
    <property type="entry name" value="Imelysin-like_IPPA"/>
</dbReference>
<evidence type="ECO:0000313" key="4">
    <source>
        <dbReference type="EMBL" id="ABG57601.1"/>
    </source>
</evidence>
<organism evidence="4 5">
    <name type="scientific">Cytophaga hutchinsonii (strain ATCC 33406 / DSM 1761 / CIP 103989 / NBRC 15051 / NCIMB 9469 / D465)</name>
    <dbReference type="NCBI Taxonomy" id="269798"/>
    <lineage>
        <taxon>Bacteria</taxon>
        <taxon>Pseudomonadati</taxon>
        <taxon>Bacteroidota</taxon>
        <taxon>Cytophagia</taxon>
        <taxon>Cytophagales</taxon>
        <taxon>Cytophagaceae</taxon>
        <taxon>Cytophaga</taxon>
    </lineage>
</organism>
<protein>
    <recommendedName>
        <fullName evidence="3">Imelysin-like domain-containing protein</fullName>
    </recommendedName>
</protein>
<sequence length="377" mass="41180">MKYSIVHSIVFFSIILVLGSCGNKDKGTTVPEGNPSDREAMLKNVADNIVIPANAKFEIKLDNMIAKSDVFRNNPTVTTLSEYRIAWAEAYIEWQKIGIFDFGPAADVALNSYMNVYPANVSNINANILSGNANLEVFESYSAQGFPAIDYLINGSADTDDDIVALYVTGEDADKRKAYLLRLTNQMHAKFEAVNAAWKGDYRNTFVSSTGTGLNASTSVMVNGIVFYYERFIRSGKFGIPSGAMTGTPLNASVEAYYKKDIGKILAQTAQQAFVDYFNGKGVTTGIEGPSLKTYLNALDAKDATTKQPLSEIINNQFTVVDSKLNVLSDNLSNEVLTNKAAMVAVYNEMQKAVRMLKVDMTSALSVTITYTDNDGD</sequence>
<dbReference type="PROSITE" id="PS51257">
    <property type="entry name" value="PROKAR_LIPOPROTEIN"/>
    <property type="match status" value="1"/>
</dbReference>
<keyword evidence="2" id="KW-0732">Signal</keyword>
<evidence type="ECO:0000256" key="2">
    <source>
        <dbReference type="ARBA" id="ARBA00022729"/>
    </source>
</evidence>
<gene>
    <name evidence="4" type="ordered locus">CHU_0310</name>
</gene>
<dbReference type="RefSeq" id="WP_011583717.1">
    <property type="nucleotide sequence ID" value="NC_008255.1"/>
</dbReference>
<dbReference type="Pfam" id="PF09375">
    <property type="entry name" value="Peptidase_M75"/>
    <property type="match status" value="1"/>
</dbReference>
<accession>A0A6N4SMV4</accession>
<evidence type="ECO:0000259" key="3">
    <source>
        <dbReference type="Pfam" id="PF09375"/>
    </source>
</evidence>
<comment type="subcellular location">
    <subcellularLocation>
        <location evidence="1">Cell envelope</location>
    </subcellularLocation>
</comment>
<evidence type="ECO:0000256" key="1">
    <source>
        <dbReference type="ARBA" id="ARBA00004196"/>
    </source>
</evidence>
<proteinExistence type="predicted"/>
<reference evidence="4 5" key="1">
    <citation type="journal article" date="2007" name="Appl. Environ. Microbiol.">
        <title>Genome sequence of the cellulolytic gliding bacterium Cytophaga hutchinsonii.</title>
        <authorList>
            <person name="Xie G."/>
            <person name="Bruce D.C."/>
            <person name="Challacombe J.F."/>
            <person name="Chertkov O."/>
            <person name="Detter J.C."/>
            <person name="Gilna P."/>
            <person name="Han C.S."/>
            <person name="Lucas S."/>
            <person name="Misra M."/>
            <person name="Myers G.L."/>
            <person name="Richardson P."/>
            <person name="Tapia R."/>
            <person name="Thayer N."/>
            <person name="Thompson L.S."/>
            <person name="Brettin T.S."/>
            <person name="Henrissat B."/>
            <person name="Wilson D.B."/>
            <person name="McBride M.J."/>
        </authorList>
    </citation>
    <scope>NUCLEOTIDE SEQUENCE [LARGE SCALE GENOMIC DNA]</scope>
    <source>
        <strain evidence="5">ATCC 33406 / DSM 1761 / CIP 103989 / NBRC 15051 / NCIMB 9469 / D465</strain>
    </source>
</reference>
<feature type="domain" description="Imelysin-like" evidence="3">
    <location>
        <begin position="66"/>
        <end position="348"/>
    </location>
</feature>
<evidence type="ECO:0000313" key="5">
    <source>
        <dbReference type="Proteomes" id="UP000001822"/>
    </source>
</evidence>
<dbReference type="Gene3D" id="1.20.1420.20">
    <property type="entry name" value="M75 peptidase, HXXE motif"/>
    <property type="match status" value="1"/>
</dbReference>
<dbReference type="GO" id="GO:0030313">
    <property type="term" value="C:cell envelope"/>
    <property type="evidence" value="ECO:0007669"/>
    <property type="project" value="UniProtKB-SubCell"/>
</dbReference>
<name>A0A6N4SMV4_CYTH3</name>